<name>A0A7J6WXI1_THATH</name>
<accession>A0A7J6WXI1</accession>
<keyword evidence="2" id="KW-0548">Nucleotidyltransferase</keyword>
<sequence>MHAATLKGFDPIVPYLITMVEVSLLLKRESQYSINLEGQIGTVIKKNRVVVDNDFISFLLMLPSSFSGLPIMCPLELLYCGHPDPSTAELVWVKWLTSCEILEAQKIIRWITSRLWKNADINSKMIIQDPTAINVIRPQQAVNLLRTTLEQALEAKAINHDIKKLMSSYDKNSYDDLCTYLMTIVPCVPRDPYWGSGTIEKKTTPLLKITGTDRALDAAKRSSRVKMWVVDPDSKVGDFIQELISSRTELNEKLLELVSGVYFGGSVTH</sequence>
<gene>
    <name evidence="2" type="ORF">FRX31_008796</name>
</gene>
<proteinExistence type="predicted"/>
<evidence type="ECO:0000313" key="2">
    <source>
        <dbReference type="EMBL" id="KAF5201617.1"/>
    </source>
</evidence>
<protein>
    <submittedName>
        <fullName evidence="2">Rna-directed rna polymerase l</fullName>
    </submittedName>
</protein>
<dbReference type="GO" id="GO:0004482">
    <property type="term" value="F:mRNA 5'-cap (guanine-N7-)-methyltransferase activity"/>
    <property type="evidence" value="ECO:0007669"/>
    <property type="project" value="InterPro"/>
</dbReference>
<evidence type="ECO:0000259" key="1">
    <source>
        <dbReference type="Pfam" id="PF00946"/>
    </source>
</evidence>
<dbReference type="GO" id="GO:0005524">
    <property type="term" value="F:ATP binding"/>
    <property type="evidence" value="ECO:0007669"/>
    <property type="project" value="InterPro"/>
</dbReference>
<organism evidence="2 3">
    <name type="scientific">Thalictrum thalictroides</name>
    <name type="common">Rue-anemone</name>
    <name type="synonym">Anemone thalictroides</name>
    <dbReference type="NCBI Taxonomy" id="46969"/>
    <lineage>
        <taxon>Eukaryota</taxon>
        <taxon>Viridiplantae</taxon>
        <taxon>Streptophyta</taxon>
        <taxon>Embryophyta</taxon>
        <taxon>Tracheophyta</taxon>
        <taxon>Spermatophyta</taxon>
        <taxon>Magnoliopsida</taxon>
        <taxon>Ranunculales</taxon>
        <taxon>Ranunculaceae</taxon>
        <taxon>Thalictroideae</taxon>
        <taxon>Thalictrum</taxon>
    </lineage>
</organism>
<dbReference type="GO" id="GO:0003968">
    <property type="term" value="F:RNA-directed RNA polymerase activity"/>
    <property type="evidence" value="ECO:0007669"/>
    <property type="project" value="UniProtKB-KW"/>
</dbReference>
<evidence type="ECO:0000313" key="3">
    <source>
        <dbReference type="Proteomes" id="UP000554482"/>
    </source>
</evidence>
<keyword evidence="2" id="KW-0696">RNA-directed RNA polymerase</keyword>
<feature type="non-terminal residue" evidence="2">
    <location>
        <position position="1"/>
    </location>
</feature>
<comment type="caution">
    <text evidence="2">The sequence shown here is derived from an EMBL/GenBank/DDBJ whole genome shotgun (WGS) entry which is preliminary data.</text>
</comment>
<dbReference type="AlphaFoldDB" id="A0A7J6WXI1"/>
<reference evidence="2 3" key="1">
    <citation type="submission" date="2020-06" db="EMBL/GenBank/DDBJ databases">
        <title>Transcriptomic and genomic resources for Thalictrum thalictroides and T. hernandezii: Facilitating candidate gene discovery in an emerging model plant lineage.</title>
        <authorList>
            <person name="Arias T."/>
            <person name="Riano-Pachon D.M."/>
            <person name="Di Stilio V.S."/>
        </authorList>
    </citation>
    <scope>NUCLEOTIDE SEQUENCE [LARGE SCALE GENOMIC DNA]</scope>
    <source>
        <strain evidence="3">cv. WT478/WT964</strain>
        <tissue evidence="2">Leaves</tissue>
    </source>
</reference>
<dbReference type="Pfam" id="PF00946">
    <property type="entry name" value="Mononeg_RNA_pol"/>
    <property type="match status" value="1"/>
</dbReference>
<feature type="domain" description="RdRp catalytic" evidence="1">
    <location>
        <begin position="6"/>
        <end position="190"/>
    </location>
</feature>
<dbReference type="InterPro" id="IPR014023">
    <property type="entry name" value="Mononeg_RNA_pol_cat"/>
</dbReference>
<dbReference type="EMBL" id="JABWDY010009192">
    <property type="protein sequence ID" value="KAF5201617.1"/>
    <property type="molecule type" value="Genomic_DNA"/>
</dbReference>
<keyword evidence="3" id="KW-1185">Reference proteome</keyword>
<keyword evidence="2" id="KW-0808">Transferase</keyword>
<dbReference type="OrthoDB" id="10489250at2759"/>
<dbReference type="Proteomes" id="UP000554482">
    <property type="component" value="Unassembled WGS sequence"/>
</dbReference>